<organism evidence="1 2">
    <name type="scientific">Exidia glandulosa HHB12029</name>
    <dbReference type="NCBI Taxonomy" id="1314781"/>
    <lineage>
        <taxon>Eukaryota</taxon>
        <taxon>Fungi</taxon>
        <taxon>Dikarya</taxon>
        <taxon>Basidiomycota</taxon>
        <taxon>Agaricomycotina</taxon>
        <taxon>Agaricomycetes</taxon>
        <taxon>Auriculariales</taxon>
        <taxon>Exidiaceae</taxon>
        <taxon>Exidia</taxon>
    </lineage>
</organism>
<dbReference type="InParanoid" id="A0A165Q6L5"/>
<evidence type="ECO:0000313" key="1">
    <source>
        <dbReference type="EMBL" id="KZW03162.1"/>
    </source>
</evidence>
<dbReference type="AlphaFoldDB" id="A0A165Q6L5"/>
<protein>
    <submittedName>
        <fullName evidence="1">Uncharacterized protein</fullName>
    </submittedName>
</protein>
<proteinExistence type="predicted"/>
<gene>
    <name evidence="1" type="ORF">EXIGLDRAFT_240818</name>
</gene>
<name>A0A165Q6L5_EXIGL</name>
<sequence length="133" mass="15414">MPRVRPRRWGCSAHRVTVPAAPRPCRQSSARPSYAYCCSAQACRGGGQVRPKLTRRYERSPLCNRRNGDEDRGNAVVRVDQRLERDTFFLCALYDIPHEVNDCLRRTCRRVIAEQRHEFVETTRTSHSLAQGW</sequence>
<evidence type="ECO:0000313" key="2">
    <source>
        <dbReference type="Proteomes" id="UP000077266"/>
    </source>
</evidence>
<accession>A0A165Q6L5</accession>
<dbReference type="EMBL" id="KV425884">
    <property type="protein sequence ID" value="KZW03162.1"/>
    <property type="molecule type" value="Genomic_DNA"/>
</dbReference>
<keyword evidence="2" id="KW-1185">Reference proteome</keyword>
<reference evidence="1 2" key="1">
    <citation type="journal article" date="2016" name="Mol. Biol. Evol.">
        <title>Comparative Genomics of Early-Diverging Mushroom-Forming Fungi Provides Insights into the Origins of Lignocellulose Decay Capabilities.</title>
        <authorList>
            <person name="Nagy L.G."/>
            <person name="Riley R."/>
            <person name="Tritt A."/>
            <person name="Adam C."/>
            <person name="Daum C."/>
            <person name="Floudas D."/>
            <person name="Sun H."/>
            <person name="Yadav J.S."/>
            <person name="Pangilinan J."/>
            <person name="Larsson K.H."/>
            <person name="Matsuura K."/>
            <person name="Barry K."/>
            <person name="Labutti K."/>
            <person name="Kuo R."/>
            <person name="Ohm R.A."/>
            <person name="Bhattacharya S.S."/>
            <person name="Shirouzu T."/>
            <person name="Yoshinaga Y."/>
            <person name="Martin F.M."/>
            <person name="Grigoriev I.V."/>
            <person name="Hibbett D.S."/>
        </authorList>
    </citation>
    <scope>NUCLEOTIDE SEQUENCE [LARGE SCALE GENOMIC DNA]</scope>
    <source>
        <strain evidence="1 2">HHB12029</strain>
    </source>
</reference>
<dbReference type="Proteomes" id="UP000077266">
    <property type="component" value="Unassembled WGS sequence"/>
</dbReference>